<dbReference type="InterPro" id="IPR003599">
    <property type="entry name" value="Ig_sub"/>
</dbReference>
<keyword evidence="4 6" id="KW-0472">Membrane</keyword>
<accession>A0A7J8CWV9</accession>
<evidence type="ECO:0000313" key="9">
    <source>
        <dbReference type="EMBL" id="KAF6415252.1"/>
    </source>
</evidence>
<dbReference type="EMBL" id="JACASF010000019">
    <property type="protein sequence ID" value="KAF6415252.1"/>
    <property type="molecule type" value="Genomic_DNA"/>
</dbReference>
<evidence type="ECO:0000256" key="1">
    <source>
        <dbReference type="ARBA" id="ARBA00004370"/>
    </source>
</evidence>
<comment type="caution">
    <text evidence="9">The sequence shown here is derived from an EMBL/GenBank/DDBJ whole genome shotgun (WGS) entry which is preliminary data.</text>
</comment>
<dbReference type="InterPro" id="IPR007110">
    <property type="entry name" value="Ig-like_dom"/>
</dbReference>
<name>A0A7J8CWV9_MOLMO</name>
<dbReference type="InterPro" id="IPR013106">
    <property type="entry name" value="Ig_V-set"/>
</dbReference>
<evidence type="ECO:0000313" key="10">
    <source>
        <dbReference type="Proteomes" id="UP000550707"/>
    </source>
</evidence>
<dbReference type="FunFam" id="2.60.40.10:FF:000370">
    <property type="entry name" value="CMRF35-like molecule 1"/>
    <property type="match status" value="1"/>
</dbReference>
<evidence type="ECO:0000256" key="2">
    <source>
        <dbReference type="ARBA" id="ARBA00022692"/>
    </source>
</evidence>
<dbReference type="InParanoid" id="A0A7J8CWV9"/>
<feature type="domain" description="Ig-like" evidence="8">
    <location>
        <begin position="4"/>
        <end position="120"/>
    </location>
</feature>
<protein>
    <recommendedName>
        <fullName evidence="8">Ig-like domain-containing protein</fullName>
    </recommendedName>
</protein>
<evidence type="ECO:0000256" key="4">
    <source>
        <dbReference type="ARBA" id="ARBA00023136"/>
    </source>
</evidence>
<comment type="subcellular location">
    <subcellularLocation>
        <location evidence="1">Membrane</location>
    </subcellularLocation>
</comment>
<organism evidence="9 10">
    <name type="scientific">Molossus molossus</name>
    <name type="common">Pallas' mastiff bat</name>
    <name type="synonym">Vespertilio molossus</name>
    <dbReference type="NCBI Taxonomy" id="27622"/>
    <lineage>
        <taxon>Eukaryota</taxon>
        <taxon>Metazoa</taxon>
        <taxon>Chordata</taxon>
        <taxon>Craniata</taxon>
        <taxon>Vertebrata</taxon>
        <taxon>Euteleostomi</taxon>
        <taxon>Mammalia</taxon>
        <taxon>Eutheria</taxon>
        <taxon>Laurasiatheria</taxon>
        <taxon>Chiroptera</taxon>
        <taxon>Yangochiroptera</taxon>
        <taxon>Molossidae</taxon>
        <taxon>Molossus</taxon>
    </lineage>
</organism>
<dbReference type="InterPro" id="IPR036179">
    <property type="entry name" value="Ig-like_dom_sf"/>
</dbReference>
<keyword evidence="2 6" id="KW-0812">Transmembrane</keyword>
<evidence type="ECO:0000256" key="7">
    <source>
        <dbReference type="SAM" id="SignalP"/>
    </source>
</evidence>
<feature type="chain" id="PRO_5029868977" description="Ig-like domain-containing protein" evidence="7">
    <location>
        <begin position="18"/>
        <end position="194"/>
    </location>
</feature>
<dbReference type="PANTHER" id="PTHR11860:SF103">
    <property type="entry name" value="CMRF35-LIKE MOLECULE 7"/>
    <property type="match status" value="1"/>
</dbReference>
<dbReference type="Pfam" id="PF07686">
    <property type="entry name" value="V-set"/>
    <property type="match status" value="1"/>
</dbReference>
<dbReference type="Proteomes" id="UP000550707">
    <property type="component" value="Unassembled WGS sequence"/>
</dbReference>
<dbReference type="Gene3D" id="2.60.40.10">
    <property type="entry name" value="Immunoglobulins"/>
    <property type="match status" value="1"/>
</dbReference>
<keyword evidence="5" id="KW-1015">Disulfide bond</keyword>
<dbReference type="CDD" id="cd05716">
    <property type="entry name" value="IgV_pIgR_like"/>
    <property type="match status" value="1"/>
</dbReference>
<sequence length="194" mass="21863">MWLPSALLLLSLAGCFSIQGPKMVRGQEGSSVTVQCRYEPGWETNKKWWCRGAYRRSCRILLQTTGSQQTVRKDRVAITDNQNDRVITITMKDLRQDDQDTYWCGINRIGTDRGAPITVTIGPENLLSGTTANTYPGVSSSSHRRNHYMLLVFVKVPILLALVGAILWLKWSPRVPMQPAYMDLSFDLTEDTAP</sequence>
<dbReference type="PANTHER" id="PTHR11860">
    <property type="entry name" value="POLYMERIC-IMMUNOGLOBULIN RECEPTOR"/>
    <property type="match status" value="1"/>
</dbReference>
<dbReference type="InterPro" id="IPR050671">
    <property type="entry name" value="CD300_family_receptors"/>
</dbReference>
<dbReference type="GO" id="GO:0004888">
    <property type="term" value="F:transmembrane signaling receptor activity"/>
    <property type="evidence" value="ECO:0007669"/>
    <property type="project" value="TreeGrafter"/>
</dbReference>
<dbReference type="GO" id="GO:0005886">
    <property type="term" value="C:plasma membrane"/>
    <property type="evidence" value="ECO:0007669"/>
    <property type="project" value="TreeGrafter"/>
</dbReference>
<keyword evidence="10" id="KW-1185">Reference proteome</keyword>
<dbReference type="InterPro" id="IPR013783">
    <property type="entry name" value="Ig-like_fold"/>
</dbReference>
<keyword evidence="6" id="KW-1133">Transmembrane helix</keyword>
<feature type="transmembrane region" description="Helical" evidence="6">
    <location>
        <begin position="148"/>
        <end position="169"/>
    </location>
</feature>
<evidence type="ECO:0000259" key="8">
    <source>
        <dbReference type="PROSITE" id="PS50835"/>
    </source>
</evidence>
<evidence type="ECO:0000256" key="3">
    <source>
        <dbReference type="ARBA" id="ARBA00022729"/>
    </source>
</evidence>
<dbReference type="OrthoDB" id="8920197at2759"/>
<dbReference type="SMART" id="SM00409">
    <property type="entry name" value="IG"/>
    <property type="match status" value="1"/>
</dbReference>
<dbReference type="PROSITE" id="PS50835">
    <property type="entry name" value="IG_LIKE"/>
    <property type="match status" value="1"/>
</dbReference>
<dbReference type="FunCoup" id="A0A7J8CWV9">
    <property type="interactions" value="126"/>
</dbReference>
<proteinExistence type="predicted"/>
<feature type="signal peptide" evidence="7">
    <location>
        <begin position="1"/>
        <end position="17"/>
    </location>
</feature>
<gene>
    <name evidence="9" type="ORF">HJG59_002446</name>
</gene>
<dbReference type="AlphaFoldDB" id="A0A7J8CWV9"/>
<reference evidence="9 10" key="1">
    <citation type="journal article" date="2020" name="Nature">
        <title>Six reference-quality genomes reveal evolution of bat adaptations.</title>
        <authorList>
            <person name="Jebb D."/>
            <person name="Huang Z."/>
            <person name="Pippel M."/>
            <person name="Hughes G.M."/>
            <person name="Lavrichenko K."/>
            <person name="Devanna P."/>
            <person name="Winkler S."/>
            <person name="Jermiin L.S."/>
            <person name="Skirmuntt E.C."/>
            <person name="Katzourakis A."/>
            <person name="Burkitt-Gray L."/>
            <person name="Ray D.A."/>
            <person name="Sullivan K.A.M."/>
            <person name="Roscito J.G."/>
            <person name="Kirilenko B.M."/>
            <person name="Davalos L.M."/>
            <person name="Corthals A.P."/>
            <person name="Power M.L."/>
            <person name="Jones G."/>
            <person name="Ransome R.D."/>
            <person name="Dechmann D.K.N."/>
            <person name="Locatelli A.G."/>
            <person name="Puechmaille S.J."/>
            <person name="Fedrigo O."/>
            <person name="Jarvis E.D."/>
            <person name="Hiller M."/>
            <person name="Vernes S.C."/>
            <person name="Myers E.W."/>
            <person name="Teeling E.C."/>
        </authorList>
    </citation>
    <scope>NUCLEOTIDE SEQUENCE [LARGE SCALE GENOMIC DNA]</scope>
    <source>
        <strain evidence="9">MMolMol1</strain>
        <tissue evidence="9">Muscle</tissue>
    </source>
</reference>
<evidence type="ECO:0000256" key="6">
    <source>
        <dbReference type="SAM" id="Phobius"/>
    </source>
</evidence>
<evidence type="ECO:0000256" key="5">
    <source>
        <dbReference type="ARBA" id="ARBA00023157"/>
    </source>
</evidence>
<dbReference type="SUPFAM" id="SSF48726">
    <property type="entry name" value="Immunoglobulin"/>
    <property type="match status" value="1"/>
</dbReference>
<keyword evidence="3 7" id="KW-0732">Signal</keyword>